<dbReference type="InterPro" id="IPR043502">
    <property type="entry name" value="DNA/RNA_pol_sf"/>
</dbReference>
<dbReference type="PANTHER" id="PTHR47331">
    <property type="entry name" value="PHD-TYPE DOMAIN-CONTAINING PROTEIN"/>
    <property type="match status" value="1"/>
</dbReference>
<organism evidence="2 3">
    <name type="scientific">Ladona fulva</name>
    <name type="common">Scarce chaser dragonfly</name>
    <name type="synonym">Libellula fulva</name>
    <dbReference type="NCBI Taxonomy" id="123851"/>
    <lineage>
        <taxon>Eukaryota</taxon>
        <taxon>Metazoa</taxon>
        <taxon>Ecdysozoa</taxon>
        <taxon>Arthropoda</taxon>
        <taxon>Hexapoda</taxon>
        <taxon>Insecta</taxon>
        <taxon>Pterygota</taxon>
        <taxon>Palaeoptera</taxon>
        <taxon>Odonata</taxon>
        <taxon>Epiprocta</taxon>
        <taxon>Anisoptera</taxon>
        <taxon>Libelluloidea</taxon>
        <taxon>Libellulidae</taxon>
        <taxon>Ladona</taxon>
    </lineage>
</organism>
<reference evidence="2" key="1">
    <citation type="submission" date="2013-04" db="EMBL/GenBank/DDBJ databases">
        <authorList>
            <person name="Qu J."/>
            <person name="Murali S.C."/>
            <person name="Bandaranaike D."/>
            <person name="Bellair M."/>
            <person name="Blankenburg K."/>
            <person name="Chao H."/>
            <person name="Dinh H."/>
            <person name="Doddapaneni H."/>
            <person name="Downs B."/>
            <person name="Dugan-Rocha S."/>
            <person name="Elkadiri S."/>
            <person name="Gnanaolivu R.D."/>
            <person name="Hernandez B."/>
            <person name="Javaid M."/>
            <person name="Jayaseelan J.C."/>
            <person name="Lee S."/>
            <person name="Li M."/>
            <person name="Ming W."/>
            <person name="Munidasa M."/>
            <person name="Muniz J."/>
            <person name="Nguyen L."/>
            <person name="Ongeri F."/>
            <person name="Osuji N."/>
            <person name="Pu L.-L."/>
            <person name="Puazo M."/>
            <person name="Qu C."/>
            <person name="Quiroz J."/>
            <person name="Raj R."/>
            <person name="Weissenberger G."/>
            <person name="Xin Y."/>
            <person name="Zou X."/>
            <person name="Han Y."/>
            <person name="Richards S."/>
            <person name="Worley K."/>
            <person name="Muzny D."/>
            <person name="Gibbs R."/>
        </authorList>
    </citation>
    <scope>NUCLEOTIDE SEQUENCE</scope>
    <source>
        <strain evidence="2">Sampled in the wild</strain>
    </source>
</reference>
<dbReference type="SUPFAM" id="SSF56672">
    <property type="entry name" value="DNA/RNA polymerases"/>
    <property type="match status" value="1"/>
</dbReference>
<dbReference type="AlphaFoldDB" id="A0A8K0P8T5"/>
<reference evidence="2" key="2">
    <citation type="submission" date="2017-10" db="EMBL/GenBank/DDBJ databases">
        <title>Ladona fulva Genome sequencing and assembly.</title>
        <authorList>
            <person name="Murali S."/>
            <person name="Richards S."/>
            <person name="Bandaranaike D."/>
            <person name="Bellair M."/>
            <person name="Blankenburg K."/>
            <person name="Chao H."/>
            <person name="Dinh H."/>
            <person name="Doddapaneni H."/>
            <person name="Dugan-Rocha S."/>
            <person name="Elkadiri S."/>
            <person name="Gnanaolivu R."/>
            <person name="Hernandez B."/>
            <person name="Skinner E."/>
            <person name="Javaid M."/>
            <person name="Lee S."/>
            <person name="Li M."/>
            <person name="Ming W."/>
            <person name="Munidasa M."/>
            <person name="Muniz J."/>
            <person name="Nguyen L."/>
            <person name="Hughes D."/>
            <person name="Osuji N."/>
            <person name="Pu L.-L."/>
            <person name="Puazo M."/>
            <person name="Qu C."/>
            <person name="Quiroz J."/>
            <person name="Raj R."/>
            <person name="Weissenberger G."/>
            <person name="Xin Y."/>
            <person name="Zou X."/>
            <person name="Han Y."/>
            <person name="Worley K."/>
            <person name="Muzny D."/>
            <person name="Gibbs R."/>
        </authorList>
    </citation>
    <scope>NUCLEOTIDE SEQUENCE</scope>
    <source>
        <strain evidence="2">Sampled in the wild</strain>
    </source>
</reference>
<evidence type="ECO:0000259" key="1">
    <source>
        <dbReference type="Pfam" id="PF17921"/>
    </source>
</evidence>
<feature type="domain" description="Integrase zinc-binding" evidence="1">
    <location>
        <begin position="188"/>
        <end position="238"/>
    </location>
</feature>
<dbReference type="EMBL" id="KZ309003">
    <property type="protein sequence ID" value="KAG8236253.1"/>
    <property type="molecule type" value="Genomic_DNA"/>
</dbReference>
<accession>A0A8K0P8T5</accession>
<dbReference type="Pfam" id="PF17921">
    <property type="entry name" value="Integrase_H2C2"/>
    <property type="match status" value="1"/>
</dbReference>
<gene>
    <name evidence="2" type="ORF">J437_LFUL011006</name>
</gene>
<dbReference type="Proteomes" id="UP000792457">
    <property type="component" value="Unassembled WGS sequence"/>
</dbReference>
<evidence type="ECO:0000313" key="2">
    <source>
        <dbReference type="EMBL" id="KAG8236253.1"/>
    </source>
</evidence>
<sequence>MLQKMRKRFLGNSSFYAAYNTFMQEYHDLGQMRVVSGEGLEIEIDNCFFLPHHGVLKESSNTTKLRVVFNGSFKTNVGTSLNDVLYVGPNLLPELSDVRIRWRRYKIDFVSDIEKMYRQIRLYPYQSIVWRADKSLPINIYISTTFTYGLNSSPYIANRTLKQLADDEEVTLHSYDQKHPLIIPGIDKLTTIIINTFHILTLHGGTQITLTTIYTNYWVMKGRQAVKAAIQRCIPCLR</sequence>
<comment type="caution">
    <text evidence="2">The sequence shown here is derived from an EMBL/GenBank/DDBJ whole genome shotgun (WGS) entry which is preliminary data.</text>
</comment>
<dbReference type="OrthoDB" id="5920040at2759"/>
<dbReference type="PANTHER" id="PTHR47331:SF1">
    <property type="entry name" value="GAG-LIKE PROTEIN"/>
    <property type="match status" value="1"/>
</dbReference>
<dbReference type="InterPro" id="IPR041588">
    <property type="entry name" value="Integrase_H2C2"/>
</dbReference>
<name>A0A8K0P8T5_LADFU</name>
<proteinExistence type="predicted"/>
<dbReference type="GO" id="GO:0071897">
    <property type="term" value="P:DNA biosynthetic process"/>
    <property type="evidence" value="ECO:0007669"/>
    <property type="project" value="UniProtKB-ARBA"/>
</dbReference>
<protein>
    <recommendedName>
        <fullName evidence="1">Integrase zinc-binding domain-containing protein</fullName>
    </recommendedName>
</protein>
<evidence type="ECO:0000313" key="3">
    <source>
        <dbReference type="Proteomes" id="UP000792457"/>
    </source>
</evidence>
<keyword evidence="3" id="KW-1185">Reference proteome</keyword>